<accession>A0A2T9YUC0</accession>
<feature type="compositionally biased region" description="Basic and acidic residues" evidence="5">
    <location>
        <begin position="151"/>
        <end position="183"/>
    </location>
</feature>
<evidence type="ECO:0000256" key="2">
    <source>
        <dbReference type="ARBA" id="ARBA00022664"/>
    </source>
</evidence>
<dbReference type="InterPro" id="IPR040169">
    <property type="entry name" value="SUGP1/2"/>
</dbReference>
<evidence type="ECO:0000313" key="7">
    <source>
        <dbReference type="EMBL" id="PVU95945.1"/>
    </source>
</evidence>
<dbReference type="SMART" id="SM00443">
    <property type="entry name" value="G_patch"/>
    <property type="match status" value="1"/>
</dbReference>
<proteinExistence type="predicted"/>
<feature type="compositionally biased region" description="Basic and acidic residues" evidence="5">
    <location>
        <begin position="215"/>
        <end position="237"/>
    </location>
</feature>
<evidence type="ECO:0000256" key="1">
    <source>
        <dbReference type="ARBA" id="ARBA00004123"/>
    </source>
</evidence>
<dbReference type="InterPro" id="IPR000467">
    <property type="entry name" value="G_patch_dom"/>
</dbReference>
<keyword evidence="4" id="KW-0539">Nucleus</keyword>
<dbReference type="GO" id="GO:0003723">
    <property type="term" value="F:RNA binding"/>
    <property type="evidence" value="ECO:0007669"/>
    <property type="project" value="TreeGrafter"/>
</dbReference>
<keyword evidence="3" id="KW-0508">mRNA splicing</keyword>
<sequence length="529" mass="61901">MKTPQRTSQPIEYNSNNANLVNKSLTSQINFDIGLQNNETVHILDERSDANYNHLNSNTKCTEFNSTAANKESKLEAYNYNSKIYRNSDINNDSKLQSDTNCEREASVYSKNYINNINNSRESSRRNKSREISKNNNCSGNSRDKYKRTKDRSTSRDRYKRDKSRDRYNRDRSRDRYNRDRSRDRYKRNRSRSRDGYLYKRDKSRDRYRYKRDKSRSETRERFNRDTSKSNSRERPNGDTSRTLKKKDDYIPNKHYVSDSSKSFASLNVLNEQSVLNDNSEFKNINYRTLNQNCNNLYNSSNNLVADDLLSSIQKNVQQHNTTILESPNSVKLNSPTIENEFRQKSIKINYIYRSQPTDEYQPYPANKLIQITKPGVYENNCSSDNKNIVTYDHYKPGMIKLGQKWVYPEDESLNEVGTWEHKKRLQEMALTEAKAKQLTESSIGKHHLGDFLPKDKLEEFNKKIQLITSGKPGNIPFLGTSDKNITQDIIDESNKGFKMLKKHGWEQGQGLGAQSQGIVNPIIEYFFN</sequence>
<evidence type="ECO:0000256" key="4">
    <source>
        <dbReference type="ARBA" id="ARBA00023242"/>
    </source>
</evidence>
<evidence type="ECO:0000259" key="6">
    <source>
        <dbReference type="PROSITE" id="PS50174"/>
    </source>
</evidence>
<dbReference type="PANTHER" id="PTHR23340:SF0">
    <property type="entry name" value="SURP AND G-PATCH DOMAIN-CONTAINING PROTEIN 1 ISOFORM X1"/>
    <property type="match status" value="1"/>
</dbReference>
<comment type="subcellular location">
    <subcellularLocation>
        <location evidence="1">Nucleus</location>
    </subcellularLocation>
</comment>
<dbReference type="PROSITE" id="PS50174">
    <property type="entry name" value="G_PATCH"/>
    <property type="match status" value="1"/>
</dbReference>
<feature type="compositionally biased region" description="Basic and acidic residues" evidence="5">
    <location>
        <begin position="192"/>
        <end position="207"/>
    </location>
</feature>
<feature type="compositionally biased region" description="Basic and acidic residues" evidence="5">
    <location>
        <begin position="122"/>
        <end position="133"/>
    </location>
</feature>
<feature type="region of interest" description="Disordered" evidence="5">
    <location>
        <begin position="117"/>
        <end position="257"/>
    </location>
</feature>
<comment type="caution">
    <text evidence="7">The sequence shown here is derived from an EMBL/GenBank/DDBJ whole genome shotgun (WGS) entry which is preliminary data.</text>
</comment>
<keyword evidence="8" id="KW-1185">Reference proteome</keyword>
<name>A0A2T9YUC0_9FUNG</name>
<dbReference type="EMBL" id="MBFR01000044">
    <property type="protein sequence ID" value="PVU95945.1"/>
    <property type="molecule type" value="Genomic_DNA"/>
</dbReference>
<dbReference type="STRING" id="133385.A0A2T9YUC0"/>
<dbReference type="GO" id="GO:0008380">
    <property type="term" value="P:RNA splicing"/>
    <property type="evidence" value="ECO:0007669"/>
    <property type="project" value="UniProtKB-KW"/>
</dbReference>
<keyword evidence="2" id="KW-0507">mRNA processing</keyword>
<dbReference type="GO" id="GO:0006397">
    <property type="term" value="P:mRNA processing"/>
    <property type="evidence" value="ECO:0007669"/>
    <property type="project" value="UniProtKB-KW"/>
</dbReference>
<dbReference type="Pfam" id="PF01585">
    <property type="entry name" value="G-patch"/>
    <property type="match status" value="1"/>
</dbReference>
<protein>
    <recommendedName>
        <fullName evidence="6">G-patch domain-containing protein</fullName>
    </recommendedName>
</protein>
<evidence type="ECO:0000256" key="3">
    <source>
        <dbReference type="ARBA" id="ARBA00023187"/>
    </source>
</evidence>
<dbReference type="Proteomes" id="UP000245383">
    <property type="component" value="Unassembled WGS sequence"/>
</dbReference>
<evidence type="ECO:0000313" key="8">
    <source>
        <dbReference type="Proteomes" id="UP000245383"/>
    </source>
</evidence>
<dbReference type="PANTHER" id="PTHR23340">
    <property type="entry name" value="ARGININE/SERINE RICH SPLICING FACTOR SF4/14"/>
    <property type="match status" value="1"/>
</dbReference>
<reference evidence="7 8" key="1">
    <citation type="journal article" date="2018" name="MBio">
        <title>Comparative Genomics Reveals the Core Gene Toolbox for the Fungus-Insect Symbiosis.</title>
        <authorList>
            <person name="Wang Y."/>
            <person name="Stata M."/>
            <person name="Wang W."/>
            <person name="Stajich J.E."/>
            <person name="White M.M."/>
            <person name="Moncalvo J.M."/>
        </authorList>
    </citation>
    <scope>NUCLEOTIDE SEQUENCE [LARGE SCALE GENOMIC DNA]</scope>
    <source>
        <strain evidence="7 8">SWE-8-4</strain>
    </source>
</reference>
<organism evidence="7 8">
    <name type="scientific">Smittium simulii</name>
    <dbReference type="NCBI Taxonomy" id="133385"/>
    <lineage>
        <taxon>Eukaryota</taxon>
        <taxon>Fungi</taxon>
        <taxon>Fungi incertae sedis</taxon>
        <taxon>Zoopagomycota</taxon>
        <taxon>Kickxellomycotina</taxon>
        <taxon>Harpellomycetes</taxon>
        <taxon>Harpellales</taxon>
        <taxon>Legeriomycetaceae</taxon>
        <taxon>Smittium</taxon>
    </lineage>
</organism>
<gene>
    <name evidence="7" type="ORF">BB561_001507</name>
</gene>
<evidence type="ECO:0000256" key="5">
    <source>
        <dbReference type="SAM" id="MobiDB-lite"/>
    </source>
</evidence>
<dbReference type="AlphaFoldDB" id="A0A2T9YUC0"/>
<dbReference type="GO" id="GO:0005654">
    <property type="term" value="C:nucleoplasm"/>
    <property type="evidence" value="ECO:0007669"/>
    <property type="project" value="TreeGrafter"/>
</dbReference>
<dbReference type="OrthoDB" id="4822at2759"/>
<feature type="domain" description="G-patch" evidence="6">
    <location>
        <begin position="493"/>
        <end position="523"/>
    </location>
</feature>